<dbReference type="RefSeq" id="WP_265383704.1">
    <property type="nucleotide sequence ID" value="NZ_CP110615.1"/>
</dbReference>
<gene>
    <name evidence="2" type="ORF">RHODO2019_03830</name>
</gene>
<evidence type="ECO:0008006" key="4">
    <source>
        <dbReference type="Google" id="ProtNLM"/>
    </source>
</evidence>
<name>A0ABY6P1R4_9NOCA</name>
<feature type="transmembrane region" description="Helical" evidence="1">
    <location>
        <begin position="44"/>
        <end position="65"/>
    </location>
</feature>
<feature type="transmembrane region" description="Helical" evidence="1">
    <location>
        <begin position="106"/>
        <end position="128"/>
    </location>
</feature>
<evidence type="ECO:0000313" key="2">
    <source>
        <dbReference type="EMBL" id="UZJ25600.1"/>
    </source>
</evidence>
<reference evidence="2" key="1">
    <citation type="submission" date="2022-10" db="EMBL/GenBank/DDBJ databases">
        <title>Rhodococcus sp.75.</title>
        <authorList>
            <person name="Sun M."/>
        </authorList>
    </citation>
    <scope>NUCLEOTIDE SEQUENCE</scope>
    <source>
        <strain evidence="2">75</strain>
    </source>
</reference>
<organism evidence="2 3">
    <name type="scientific">Rhodococcus antarcticus</name>
    <dbReference type="NCBI Taxonomy" id="2987751"/>
    <lineage>
        <taxon>Bacteria</taxon>
        <taxon>Bacillati</taxon>
        <taxon>Actinomycetota</taxon>
        <taxon>Actinomycetes</taxon>
        <taxon>Mycobacteriales</taxon>
        <taxon>Nocardiaceae</taxon>
        <taxon>Rhodococcus</taxon>
    </lineage>
</organism>
<keyword evidence="1" id="KW-1133">Transmembrane helix</keyword>
<proteinExistence type="predicted"/>
<keyword evidence="3" id="KW-1185">Reference proteome</keyword>
<dbReference type="Proteomes" id="UP001164965">
    <property type="component" value="Chromosome"/>
</dbReference>
<evidence type="ECO:0000256" key="1">
    <source>
        <dbReference type="SAM" id="Phobius"/>
    </source>
</evidence>
<keyword evidence="1" id="KW-0812">Transmembrane</keyword>
<accession>A0ABY6P1R4</accession>
<feature type="transmembrane region" description="Helical" evidence="1">
    <location>
        <begin position="77"/>
        <end position="100"/>
    </location>
</feature>
<sequence length="145" mass="14511">MSTAAADPSAPLRAAARHGVLGLVVLAVVAAVVGGLAAGAPGVWGALLGAAVCGAFVLFTVAVVLSTTGSAPTTTAAVLMGTWLLKLVALIVALAVLRRFDFYDRTAFGVVVIVGVVVLLGLETLAVVRTRNTYVDPVPSVSDGE</sequence>
<dbReference type="EMBL" id="CP110615">
    <property type="protein sequence ID" value="UZJ25600.1"/>
    <property type="molecule type" value="Genomic_DNA"/>
</dbReference>
<feature type="transmembrane region" description="Helical" evidence="1">
    <location>
        <begin position="20"/>
        <end position="38"/>
    </location>
</feature>
<protein>
    <recommendedName>
        <fullName evidence="4">ATP synthase protein I</fullName>
    </recommendedName>
</protein>
<keyword evidence="1" id="KW-0472">Membrane</keyword>
<evidence type="ECO:0000313" key="3">
    <source>
        <dbReference type="Proteomes" id="UP001164965"/>
    </source>
</evidence>